<dbReference type="Gene3D" id="3.10.105.10">
    <property type="entry name" value="Dipeptide-binding Protein, Domain 3"/>
    <property type="match status" value="1"/>
</dbReference>
<evidence type="ECO:0000313" key="2">
    <source>
        <dbReference type="Proteomes" id="UP000180235"/>
    </source>
</evidence>
<dbReference type="Gene3D" id="3.40.190.10">
    <property type="entry name" value="Periplasmic binding protein-like II"/>
    <property type="match status" value="1"/>
</dbReference>
<dbReference type="STRING" id="1188229.GlitD10_0909"/>
<dbReference type="RefSeq" id="WP_071453841.1">
    <property type="nucleotide sequence ID" value="NZ_CP017675.1"/>
</dbReference>
<reference evidence="1 2" key="1">
    <citation type="submission" date="2016-10" db="EMBL/GenBank/DDBJ databases">
        <title>Description of Gloeomargarita lithophora gen. nov., sp. nov., a thylakoid-bearing basal-branching cyanobacterium with intracellular carbonates, and proposal for Gloeomargaritales ord. nov.</title>
        <authorList>
            <person name="Moreira D."/>
            <person name="Tavera R."/>
            <person name="Benzerara K."/>
            <person name="Skouri-Panet F."/>
            <person name="Couradeau E."/>
            <person name="Gerard E."/>
            <person name="Loussert C."/>
            <person name="Novelo E."/>
            <person name="Zivanovic Y."/>
            <person name="Lopez-Garcia P."/>
        </authorList>
    </citation>
    <scope>NUCLEOTIDE SEQUENCE [LARGE SCALE GENOMIC DNA]</scope>
    <source>
        <strain evidence="1 2">D10</strain>
    </source>
</reference>
<name>A0A1J0ABB3_9CYAN</name>
<sequence>MGRTKIIRPASASWRRPRTLPQRLALLGELQKLMAADVPYIPLWQNREFVFARPEVQGVRLEPTQTFRFWLLKKASPSP</sequence>
<gene>
    <name evidence="1" type="ORF">GlitD10_0909</name>
</gene>
<dbReference type="Proteomes" id="UP000180235">
    <property type="component" value="Chromosome"/>
</dbReference>
<proteinExistence type="predicted"/>
<dbReference type="EMBL" id="CP017675">
    <property type="protein sequence ID" value="APB33227.1"/>
    <property type="molecule type" value="Genomic_DNA"/>
</dbReference>
<accession>A0A1J0ABB3</accession>
<protein>
    <submittedName>
        <fullName evidence="1">ABC-type dipeptide transport system, periplasmic component</fullName>
    </submittedName>
</protein>
<dbReference type="OrthoDB" id="9801912at2"/>
<dbReference type="KEGG" id="glt:GlitD10_0909"/>
<dbReference type="SUPFAM" id="SSF53850">
    <property type="entry name" value="Periplasmic binding protein-like II"/>
    <property type="match status" value="1"/>
</dbReference>
<evidence type="ECO:0000313" key="1">
    <source>
        <dbReference type="EMBL" id="APB33227.1"/>
    </source>
</evidence>
<keyword evidence="2" id="KW-1185">Reference proteome</keyword>
<organism evidence="1 2">
    <name type="scientific">Gloeomargarita lithophora Alchichica-D10</name>
    <dbReference type="NCBI Taxonomy" id="1188229"/>
    <lineage>
        <taxon>Bacteria</taxon>
        <taxon>Bacillati</taxon>
        <taxon>Cyanobacteriota</taxon>
        <taxon>Cyanophyceae</taxon>
        <taxon>Gloeomargaritales</taxon>
        <taxon>Gloeomargaritaceae</taxon>
        <taxon>Gloeomargarita</taxon>
    </lineage>
</organism>
<dbReference type="AlphaFoldDB" id="A0A1J0ABB3"/>